<feature type="compositionally biased region" description="Basic and acidic residues" evidence="1">
    <location>
        <begin position="174"/>
        <end position="190"/>
    </location>
</feature>
<dbReference type="Proteomes" id="UP000215902">
    <property type="component" value="Unassembled WGS sequence"/>
</dbReference>
<dbReference type="AlphaFoldDB" id="A0A267DFY7"/>
<gene>
    <name evidence="2" type="ORF">BOX15_Mlig019448g3</name>
</gene>
<protein>
    <submittedName>
        <fullName evidence="2">Uncharacterized protein</fullName>
    </submittedName>
</protein>
<comment type="caution">
    <text evidence="2">The sequence shown here is derived from an EMBL/GenBank/DDBJ whole genome shotgun (WGS) entry which is preliminary data.</text>
</comment>
<keyword evidence="3" id="KW-1185">Reference proteome</keyword>
<evidence type="ECO:0000313" key="2">
    <source>
        <dbReference type="EMBL" id="PAA48218.1"/>
    </source>
</evidence>
<evidence type="ECO:0000256" key="1">
    <source>
        <dbReference type="SAM" id="MobiDB-lite"/>
    </source>
</evidence>
<evidence type="ECO:0000313" key="3">
    <source>
        <dbReference type="Proteomes" id="UP000215902"/>
    </source>
</evidence>
<reference evidence="2 3" key="1">
    <citation type="submission" date="2017-06" db="EMBL/GenBank/DDBJ databases">
        <title>A platform for efficient transgenesis in Macrostomum lignano, a flatworm model organism for stem cell research.</title>
        <authorList>
            <person name="Berezikov E."/>
        </authorList>
    </citation>
    <scope>NUCLEOTIDE SEQUENCE [LARGE SCALE GENOMIC DNA]</scope>
    <source>
        <strain evidence="2">DV1</strain>
        <tissue evidence="2">Whole organism</tissue>
    </source>
</reference>
<accession>A0A267DFY7</accession>
<name>A0A267DFY7_9PLAT</name>
<proteinExistence type="predicted"/>
<sequence length="203" mass="22360">MADQPQTVPLFKQHQDESLWRADQLLAALPDEYFPSGAASSSTPQCRCHLSRHSSQPLGLLQNYPQSPGSLSFSCSSLLSFSDSTDASSRNADEKQLAEAARQFSLARREETQLRGQLADLDDRLARLRDRAGGERACMLLTLRRVSVERLLAGLASRADAKAKEIAALKEQRKLKETNRKGSNCDDKNLSDSGSDSETSDDF</sequence>
<organism evidence="2 3">
    <name type="scientific">Macrostomum lignano</name>
    <dbReference type="NCBI Taxonomy" id="282301"/>
    <lineage>
        <taxon>Eukaryota</taxon>
        <taxon>Metazoa</taxon>
        <taxon>Spiralia</taxon>
        <taxon>Lophotrochozoa</taxon>
        <taxon>Platyhelminthes</taxon>
        <taxon>Rhabditophora</taxon>
        <taxon>Macrostomorpha</taxon>
        <taxon>Macrostomida</taxon>
        <taxon>Macrostomidae</taxon>
        <taxon>Macrostomum</taxon>
    </lineage>
</organism>
<feature type="region of interest" description="Disordered" evidence="1">
    <location>
        <begin position="174"/>
        <end position="203"/>
    </location>
</feature>
<dbReference type="EMBL" id="NIVC01004202">
    <property type="protein sequence ID" value="PAA48218.1"/>
    <property type="molecule type" value="Genomic_DNA"/>
</dbReference>